<keyword evidence="3" id="KW-1185">Reference proteome</keyword>
<organism evidence="2 3">
    <name type="scientific">Luteolibacter pohnpeiensis</name>
    <dbReference type="NCBI Taxonomy" id="454153"/>
    <lineage>
        <taxon>Bacteria</taxon>
        <taxon>Pseudomonadati</taxon>
        <taxon>Verrucomicrobiota</taxon>
        <taxon>Verrucomicrobiia</taxon>
        <taxon>Verrucomicrobiales</taxon>
        <taxon>Verrucomicrobiaceae</taxon>
        <taxon>Luteolibacter</taxon>
    </lineage>
</organism>
<dbReference type="EMBL" id="JAENIJ010000002">
    <property type="protein sequence ID" value="MBK1881036.1"/>
    <property type="molecule type" value="Genomic_DNA"/>
</dbReference>
<name>A0A934S265_9BACT</name>
<dbReference type="Proteomes" id="UP000603141">
    <property type="component" value="Unassembled WGS sequence"/>
</dbReference>
<protein>
    <submittedName>
        <fullName evidence="2">Uncharacterized protein</fullName>
    </submittedName>
</protein>
<keyword evidence="1" id="KW-1133">Transmembrane helix</keyword>
<feature type="transmembrane region" description="Helical" evidence="1">
    <location>
        <begin position="69"/>
        <end position="94"/>
    </location>
</feature>
<proteinExistence type="predicted"/>
<sequence>MTEPLVSFVIHLLFGFAFFLRRNLADISWDFSTCGGGLIALALATFLIHRFFTRVAAKVRRYWCFRSTVCLMMLLPVFFGMAFLIPGILLQWSLLDC</sequence>
<gene>
    <name evidence="2" type="ORF">JIN85_01340</name>
</gene>
<evidence type="ECO:0000313" key="2">
    <source>
        <dbReference type="EMBL" id="MBK1881036.1"/>
    </source>
</evidence>
<feature type="transmembrane region" description="Helical" evidence="1">
    <location>
        <begin position="35"/>
        <end position="57"/>
    </location>
</feature>
<comment type="caution">
    <text evidence="2">The sequence shown here is derived from an EMBL/GenBank/DDBJ whole genome shotgun (WGS) entry which is preliminary data.</text>
</comment>
<keyword evidence="1" id="KW-0812">Transmembrane</keyword>
<evidence type="ECO:0000313" key="3">
    <source>
        <dbReference type="Proteomes" id="UP000603141"/>
    </source>
</evidence>
<evidence type="ECO:0000256" key="1">
    <source>
        <dbReference type="SAM" id="Phobius"/>
    </source>
</evidence>
<keyword evidence="1" id="KW-0472">Membrane</keyword>
<dbReference type="RefSeq" id="WP_200266840.1">
    <property type="nucleotide sequence ID" value="NZ_JAENIJ010000002.1"/>
</dbReference>
<reference evidence="2" key="1">
    <citation type="submission" date="2021-01" db="EMBL/GenBank/DDBJ databases">
        <title>Modified the classification status of verrucomicrobia.</title>
        <authorList>
            <person name="Feng X."/>
        </authorList>
    </citation>
    <scope>NUCLEOTIDE SEQUENCE</scope>
    <source>
        <strain evidence="2">KCTC 22041</strain>
    </source>
</reference>
<dbReference type="AlphaFoldDB" id="A0A934S265"/>
<accession>A0A934S265</accession>